<dbReference type="InterPro" id="IPR051599">
    <property type="entry name" value="Cell_Envelope_Assoc"/>
</dbReference>
<evidence type="ECO:0000256" key="1">
    <source>
        <dbReference type="SAM" id="Phobius"/>
    </source>
</evidence>
<dbReference type="GO" id="GO:0005886">
    <property type="term" value="C:plasma membrane"/>
    <property type="evidence" value="ECO:0007669"/>
    <property type="project" value="TreeGrafter"/>
</dbReference>
<dbReference type="Proteomes" id="UP000710385">
    <property type="component" value="Unassembled WGS sequence"/>
</dbReference>
<name>A0A928Y4G6_UNCKA</name>
<dbReference type="EMBL" id="JABTTY010000001">
    <property type="protein sequence ID" value="MBE7524845.1"/>
    <property type="molecule type" value="Genomic_DNA"/>
</dbReference>
<evidence type="ECO:0000313" key="3">
    <source>
        <dbReference type="EMBL" id="MBE7524845.1"/>
    </source>
</evidence>
<comment type="caution">
    <text evidence="3">The sequence shown here is derived from an EMBL/GenBank/DDBJ whole genome shotgun (WGS) entry which is preliminary data.</text>
</comment>
<gene>
    <name evidence="3" type="ORF">HS096_00385</name>
</gene>
<dbReference type="CDD" id="cd06259">
    <property type="entry name" value="YdcF-like"/>
    <property type="match status" value="1"/>
</dbReference>
<keyword evidence="1" id="KW-1133">Transmembrane helix</keyword>
<protein>
    <submittedName>
        <fullName evidence="3">YdcF family protein</fullName>
    </submittedName>
</protein>
<dbReference type="Pfam" id="PF02698">
    <property type="entry name" value="DUF218"/>
    <property type="match status" value="1"/>
</dbReference>
<dbReference type="PANTHER" id="PTHR30336:SF6">
    <property type="entry name" value="INTEGRAL MEMBRANE PROTEIN"/>
    <property type="match status" value="1"/>
</dbReference>
<dbReference type="InterPro" id="IPR003848">
    <property type="entry name" value="DUF218"/>
</dbReference>
<dbReference type="AlphaFoldDB" id="A0A928Y4G6"/>
<accession>A0A928Y4G6</accession>
<evidence type="ECO:0000259" key="2">
    <source>
        <dbReference type="Pfam" id="PF02698"/>
    </source>
</evidence>
<dbReference type="PANTHER" id="PTHR30336">
    <property type="entry name" value="INNER MEMBRANE PROTEIN, PROBABLE PERMEASE"/>
    <property type="match status" value="1"/>
</dbReference>
<reference evidence="3" key="1">
    <citation type="submission" date="2020-05" db="EMBL/GenBank/DDBJ databases">
        <title>High-Quality Genomes of Partial-Nitritation/Anammox System by Hierarchical Clustering Based Hybrid Assembly.</title>
        <authorList>
            <person name="Liu L."/>
            <person name="Wang Y."/>
            <person name="Che Y."/>
            <person name="Chen Y."/>
            <person name="Xia Y."/>
            <person name="Luo R."/>
            <person name="Cheng S.H."/>
            <person name="Zheng C."/>
            <person name="Zhang T."/>
        </authorList>
    </citation>
    <scope>NUCLEOTIDE SEQUENCE</scope>
    <source>
        <strain evidence="3">H1_PAT1</strain>
    </source>
</reference>
<feature type="domain" description="DUF218" evidence="2">
    <location>
        <begin position="67"/>
        <end position="187"/>
    </location>
</feature>
<keyword evidence="1" id="KW-0472">Membrane</keyword>
<keyword evidence="1" id="KW-0812">Transmembrane</keyword>
<sequence length="228" mass="25125">MNGDAFTPSPEGQGQSPRKALAVLGNVLGIPFFLVLNAVIFSILIVQILYMPNMRDRLVDVQPHRTAIILGASVLRDGTPSDALRDRILSGVDLYNAGLVEELLMTGDDGAFHIDEISSMKETAMRAGVPEQKILTDGHGYRTYESCKRAIEVYGVSDAIVVTQRFHLGRALFLCNELGVDAIGFVADRQTYIRSRYFWIRDLASSAKAFYDVYIQPPKPPVSWTGGS</sequence>
<organism evidence="3 4">
    <name type="scientific">candidate division WWE3 bacterium</name>
    <dbReference type="NCBI Taxonomy" id="2053526"/>
    <lineage>
        <taxon>Bacteria</taxon>
        <taxon>Katanobacteria</taxon>
    </lineage>
</organism>
<feature type="transmembrane region" description="Helical" evidence="1">
    <location>
        <begin position="20"/>
        <end position="50"/>
    </location>
</feature>
<evidence type="ECO:0000313" key="4">
    <source>
        <dbReference type="Proteomes" id="UP000710385"/>
    </source>
</evidence>
<proteinExistence type="predicted"/>